<dbReference type="GO" id="GO:0005634">
    <property type="term" value="C:nucleus"/>
    <property type="evidence" value="ECO:0007669"/>
    <property type="project" value="TreeGrafter"/>
</dbReference>
<keyword evidence="3" id="KW-1185">Reference proteome</keyword>
<name>A0AAV8WZC9_9CUCU</name>
<accession>A0AAV8WZC9</accession>
<dbReference type="EMBL" id="JANEYF010004209">
    <property type="protein sequence ID" value="KAJ8931879.1"/>
    <property type="molecule type" value="Genomic_DNA"/>
</dbReference>
<dbReference type="InterPro" id="IPR029060">
    <property type="entry name" value="PIN-like_dom_sf"/>
</dbReference>
<dbReference type="PANTHER" id="PTHR15976">
    <property type="entry name" value="CONSTITUTIVE COACTIVATOR OF PEROXISOME PROLIFERATOR-ACTIVATED RECEPTOR GAMMA"/>
    <property type="match status" value="1"/>
</dbReference>
<evidence type="ECO:0000313" key="2">
    <source>
        <dbReference type="EMBL" id="KAJ8931879.1"/>
    </source>
</evidence>
<comment type="similarity">
    <text evidence="1">Belongs to the constitutive coactivator of PPAR-gamma family.</text>
</comment>
<dbReference type="AlphaFoldDB" id="A0AAV8WZC9"/>
<dbReference type="InterPro" id="IPR026784">
    <property type="entry name" value="Coact_PPARg"/>
</dbReference>
<proteinExistence type="inferred from homology"/>
<evidence type="ECO:0000256" key="1">
    <source>
        <dbReference type="ARBA" id="ARBA00009495"/>
    </source>
</evidence>
<gene>
    <name evidence="2" type="ORF">NQ314_015145</name>
</gene>
<reference evidence="2" key="1">
    <citation type="journal article" date="2023" name="Insect Mol. Biol.">
        <title>Genome sequencing provides insights into the evolution of gene families encoding plant cell wall-degrading enzymes in longhorned beetles.</title>
        <authorList>
            <person name="Shin N.R."/>
            <person name="Okamura Y."/>
            <person name="Kirsch R."/>
            <person name="Pauchet Y."/>
        </authorList>
    </citation>
    <scope>NUCLEOTIDE SEQUENCE</scope>
    <source>
        <strain evidence="2">RBIC_L_NR</strain>
    </source>
</reference>
<dbReference type="SUPFAM" id="SSF88723">
    <property type="entry name" value="PIN domain-like"/>
    <property type="match status" value="1"/>
</dbReference>
<dbReference type="Proteomes" id="UP001162156">
    <property type="component" value="Unassembled WGS sequence"/>
</dbReference>
<dbReference type="PANTHER" id="PTHR15976:SF16">
    <property type="entry name" value="ASTEROID DOMAIN-CONTAINING PROTEIN"/>
    <property type="match status" value="1"/>
</dbReference>
<sequence>MDWACGGQWNRMVQFLSLLTRAIERGNIELAVVFNGTIEQCRMNEWVAEQANVRQRVGMVLKHINTKATPPPKIWWTAPTCLRSALRMALRHLGVTVVRF</sequence>
<comment type="caution">
    <text evidence="2">The sequence shown here is derived from an EMBL/GenBank/DDBJ whole genome shotgun (WGS) entry which is preliminary data.</text>
</comment>
<evidence type="ECO:0000313" key="3">
    <source>
        <dbReference type="Proteomes" id="UP001162156"/>
    </source>
</evidence>
<organism evidence="2 3">
    <name type="scientific">Rhamnusium bicolor</name>
    <dbReference type="NCBI Taxonomy" id="1586634"/>
    <lineage>
        <taxon>Eukaryota</taxon>
        <taxon>Metazoa</taxon>
        <taxon>Ecdysozoa</taxon>
        <taxon>Arthropoda</taxon>
        <taxon>Hexapoda</taxon>
        <taxon>Insecta</taxon>
        <taxon>Pterygota</taxon>
        <taxon>Neoptera</taxon>
        <taxon>Endopterygota</taxon>
        <taxon>Coleoptera</taxon>
        <taxon>Polyphaga</taxon>
        <taxon>Cucujiformia</taxon>
        <taxon>Chrysomeloidea</taxon>
        <taxon>Cerambycidae</taxon>
        <taxon>Lepturinae</taxon>
        <taxon>Rhagiini</taxon>
        <taxon>Rhamnusium</taxon>
    </lineage>
</organism>
<protein>
    <submittedName>
        <fullName evidence="2">Uncharacterized protein</fullName>
    </submittedName>
</protein>